<dbReference type="Pfam" id="PF19026">
    <property type="entry name" value="UBA_HYPK"/>
    <property type="match status" value="1"/>
</dbReference>
<dbReference type="EMBL" id="LNGD01000002">
    <property type="protein sequence ID" value="KYC54302.1"/>
    <property type="molecule type" value="Genomic_DNA"/>
</dbReference>
<dbReference type="GO" id="GO:0003723">
    <property type="term" value="F:RNA binding"/>
    <property type="evidence" value="ECO:0007669"/>
    <property type="project" value="UniProtKB-UniRule"/>
</dbReference>
<evidence type="ECO:0000259" key="6">
    <source>
        <dbReference type="PROSITE" id="PS51151"/>
    </source>
</evidence>
<evidence type="ECO:0000256" key="4">
    <source>
        <dbReference type="HAMAP-Rule" id="MF_00814"/>
    </source>
</evidence>
<comment type="function">
    <text evidence="4">Contacts the emerging nascent chain on the ribosome.</text>
</comment>
<feature type="domain" description="NAC-A/B" evidence="6">
    <location>
        <begin position="4"/>
        <end position="71"/>
    </location>
</feature>
<dbReference type="PROSITE" id="PS51151">
    <property type="entry name" value="NAC_AB"/>
    <property type="match status" value="1"/>
</dbReference>
<dbReference type="InterPro" id="IPR005231">
    <property type="entry name" value="NAC_arc"/>
</dbReference>
<evidence type="ECO:0000256" key="2">
    <source>
        <dbReference type="ARBA" id="ARBA00022884"/>
    </source>
</evidence>
<evidence type="ECO:0000256" key="3">
    <source>
        <dbReference type="ARBA" id="ARBA00022927"/>
    </source>
</evidence>
<accession>A0A150JAN2</accession>
<evidence type="ECO:0000313" key="8">
    <source>
        <dbReference type="Proteomes" id="UP000075578"/>
    </source>
</evidence>
<dbReference type="InterPro" id="IPR038187">
    <property type="entry name" value="NAC_A/B_dom_sf"/>
</dbReference>
<evidence type="ECO:0000313" key="7">
    <source>
        <dbReference type="EMBL" id="KYC54302.1"/>
    </source>
</evidence>
<dbReference type="InterPro" id="IPR044034">
    <property type="entry name" value="NAC-like_UBA"/>
</dbReference>
<dbReference type="GO" id="GO:0015031">
    <property type="term" value="P:protein transport"/>
    <property type="evidence" value="ECO:0007669"/>
    <property type="project" value="UniProtKB-UniRule"/>
</dbReference>
<dbReference type="HAMAP" id="MF_00814">
    <property type="entry name" value="NAC_arch"/>
    <property type="match status" value="1"/>
</dbReference>
<gene>
    <name evidence="4 7" type="primary">nac</name>
    <name evidence="7" type="ORF">AMQ74_00054</name>
</gene>
<dbReference type="Proteomes" id="UP000075578">
    <property type="component" value="Unassembled WGS sequence"/>
</dbReference>
<keyword evidence="2 4" id="KW-0694">RNA-binding</keyword>
<dbReference type="SMART" id="SM01407">
    <property type="entry name" value="NAC"/>
    <property type="match status" value="1"/>
</dbReference>
<protein>
    <recommendedName>
        <fullName evidence="4 5">Nascent polypeptide-associated complex protein</fullName>
    </recommendedName>
</protein>
<name>A0A150JAN2_9EURY</name>
<reference evidence="7 8" key="1">
    <citation type="journal article" date="2016" name="ISME J.">
        <title>Chasing the elusive Euryarchaeota class WSA2: genomes reveal a uniquely fastidious methyl-reducing methanogen.</title>
        <authorList>
            <person name="Nobu M.K."/>
            <person name="Narihiro T."/>
            <person name="Kuroda K."/>
            <person name="Mei R."/>
            <person name="Liu W.T."/>
        </authorList>
    </citation>
    <scope>NUCLEOTIDE SEQUENCE [LARGE SCALE GENOMIC DNA]</scope>
    <source>
        <strain evidence="7">U1lsi0528_Bin089</strain>
    </source>
</reference>
<dbReference type="AlphaFoldDB" id="A0A150JAN2"/>
<proteinExistence type="inferred from homology"/>
<dbReference type="InterPro" id="IPR002715">
    <property type="entry name" value="Nas_poly-pep-assoc_cplx_dom"/>
</dbReference>
<sequence>MYPKIDQRKMQKMMKQMGVSTKDIPAEKVIIFTKDKKLIFENPQVTETTMMGQKTYQLAGNYKEESKDVEIKITEEDIDLVIAQTGADKEKAKAILTKNKGDIAATILEIQG</sequence>
<organism evidence="7 8">
    <name type="scientific">Candidatus Methanofastidiosum methylothiophilum</name>
    <dbReference type="NCBI Taxonomy" id="1705564"/>
    <lineage>
        <taxon>Archaea</taxon>
        <taxon>Methanobacteriati</taxon>
        <taxon>Methanobacteriota</taxon>
        <taxon>Stenosarchaea group</taxon>
        <taxon>Candidatus Methanofastidiosia</taxon>
        <taxon>Candidatus Methanofastidiosales</taxon>
        <taxon>Candidatus Methanofastidiosaceae</taxon>
        <taxon>Candidatus Methanofastidiosum</taxon>
    </lineage>
</organism>
<evidence type="ECO:0000256" key="5">
    <source>
        <dbReference type="NCBIfam" id="TIGR00264"/>
    </source>
</evidence>
<dbReference type="Pfam" id="PF01849">
    <property type="entry name" value="NAC"/>
    <property type="match status" value="1"/>
</dbReference>
<dbReference type="CDD" id="cd14359">
    <property type="entry name" value="UBA_AeNAC"/>
    <property type="match status" value="1"/>
</dbReference>
<comment type="similarity">
    <text evidence="4">Belongs to the NAC-alpha family.</text>
</comment>
<keyword evidence="1 4" id="KW-0813">Transport</keyword>
<dbReference type="Gene3D" id="2.20.70.30">
    <property type="entry name" value="Nascent polypeptide-associated complex domain"/>
    <property type="match status" value="1"/>
</dbReference>
<comment type="subunit">
    <text evidence="4">Homodimer. Interacts with the ribosome. Binds ribosomal RNA.</text>
</comment>
<evidence type="ECO:0000256" key="1">
    <source>
        <dbReference type="ARBA" id="ARBA00022448"/>
    </source>
</evidence>
<dbReference type="Gene3D" id="1.10.8.10">
    <property type="entry name" value="DNA helicase RuvA subunit, C-terminal domain"/>
    <property type="match status" value="1"/>
</dbReference>
<dbReference type="NCBIfam" id="TIGR00264">
    <property type="entry name" value="archaeal-type nascent polypeptide-associated complex protein"/>
    <property type="match status" value="1"/>
</dbReference>
<comment type="caution">
    <text evidence="7">The sequence shown here is derived from an EMBL/GenBank/DDBJ whole genome shotgun (WGS) entry which is preliminary data.</text>
</comment>
<keyword evidence="3 4" id="KW-0653">Protein transport</keyword>